<dbReference type="InterPro" id="IPR001503">
    <property type="entry name" value="Glyco_trans_10"/>
</dbReference>
<keyword evidence="4 12" id="KW-0328">Glycosyltransferase</keyword>
<keyword evidence="8 12" id="KW-1133">Transmembrane helix</keyword>
<evidence type="ECO:0000256" key="7">
    <source>
        <dbReference type="ARBA" id="ARBA00022968"/>
    </source>
</evidence>
<evidence type="ECO:0000256" key="3">
    <source>
        <dbReference type="ARBA" id="ARBA00008919"/>
    </source>
</evidence>
<proteinExistence type="inferred from homology"/>
<evidence type="ECO:0000256" key="12">
    <source>
        <dbReference type="RuleBase" id="RU003832"/>
    </source>
</evidence>
<comment type="pathway">
    <text evidence="2">Protein modification; protein glycosylation.</text>
</comment>
<dbReference type="SUPFAM" id="SSF53756">
    <property type="entry name" value="UDP-Glycosyltransferase/glycogen phosphorylase"/>
    <property type="match status" value="1"/>
</dbReference>
<dbReference type="EMBL" id="WJBH02000007">
    <property type="protein sequence ID" value="KAI9555134.1"/>
    <property type="molecule type" value="Genomic_DNA"/>
</dbReference>
<dbReference type="GO" id="GO:0008417">
    <property type="term" value="F:fucosyltransferase activity"/>
    <property type="evidence" value="ECO:0007669"/>
    <property type="project" value="InterPro"/>
</dbReference>
<feature type="transmembrane region" description="Helical" evidence="12">
    <location>
        <begin position="12"/>
        <end position="35"/>
    </location>
</feature>
<evidence type="ECO:0000313" key="16">
    <source>
        <dbReference type="Proteomes" id="UP000820818"/>
    </source>
</evidence>
<keyword evidence="6 12" id="KW-0812">Transmembrane</keyword>
<comment type="caution">
    <text evidence="15">The sequence shown here is derived from an EMBL/GenBank/DDBJ whole genome shotgun (WGS) entry which is preliminary data.</text>
</comment>
<evidence type="ECO:0000259" key="14">
    <source>
        <dbReference type="Pfam" id="PF17039"/>
    </source>
</evidence>
<dbReference type="Pfam" id="PF17039">
    <property type="entry name" value="Glyco_tran_10_N"/>
    <property type="match status" value="1"/>
</dbReference>
<dbReference type="GO" id="GO:0032580">
    <property type="term" value="C:Golgi cisterna membrane"/>
    <property type="evidence" value="ECO:0007669"/>
    <property type="project" value="UniProtKB-SubCell"/>
</dbReference>
<feature type="domain" description="Fucosyltransferase N-terminal" evidence="14">
    <location>
        <begin position="84"/>
        <end position="196"/>
    </location>
</feature>
<dbReference type="InterPro" id="IPR031481">
    <property type="entry name" value="Glyco_tran_10_N"/>
</dbReference>
<evidence type="ECO:0000259" key="13">
    <source>
        <dbReference type="Pfam" id="PF00852"/>
    </source>
</evidence>
<keyword evidence="7" id="KW-0735">Signal-anchor</keyword>
<organism evidence="15 16">
    <name type="scientific">Daphnia sinensis</name>
    <dbReference type="NCBI Taxonomy" id="1820382"/>
    <lineage>
        <taxon>Eukaryota</taxon>
        <taxon>Metazoa</taxon>
        <taxon>Ecdysozoa</taxon>
        <taxon>Arthropoda</taxon>
        <taxon>Crustacea</taxon>
        <taxon>Branchiopoda</taxon>
        <taxon>Diplostraca</taxon>
        <taxon>Cladocera</taxon>
        <taxon>Anomopoda</taxon>
        <taxon>Daphniidae</taxon>
        <taxon>Daphnia</taxon>
        <taxon>Daphnia similis group</taxon>
    </lineage>
</organism>
<dbReference type="Gene3D" id="3.40.50.11660">
    <property type="entry name" value="Glycosyl transferase family 10, C-terminal domain"/>
    <property type="match status" value="1"/>
</dbReference>
<evidence type="ECO:0000256" key="5">
    <source>
        <dbReference type="ARBA" id="ARBA00022679"/>
    </source>
</evidence>
<dbReference type="AlphaFoldDB" id="A0AAD5PSC5"/>
<protein>
    <recommendedName>
        <fullName evidence="12">Fucosyltransferase</fullName>
        <ecNumber evidence="12">2.4.1.-</ecNumber>
    </recommendedName>
</protein>
<comment type="similarity">
    <text evidence="3 12">Belongs to the glycosyltransferase 10 family.</text>
</comment>
<evidence type="ECO:0000256" key="2">
    <source>
        <dbReference type="ARBA" id="ARBA00004922"/>
    </source>
</evidence>
<feature type="domain" description="Fucosyltransferase C-terminal" evidence="13">
    <location>
        <begin position="232"/>
        <end position="409"/>
    </location>
</feature>
<gene>
    <name evidence="15" type="ORF">GHT06_017649</name>
</gene>
<keyword evidence="5 12" id="KW-0808">Transferase</keyword>
<dbReference type="Proteomes" id="UP000820818">
    <property type="component" value="Linkage Group LG7"/>
</dbReference>
<dbReference type="EC" id="2.4.1.-" evidence="12"/>
<evidence type="ECO:0000313" key="15">
    <source>
        <dbReference type="EMBL" id="KAI9555134.1"/>
    </source>
</evidence>
<dbReference type="FunFam" id="3.40.50.11660:FF:000004">
    <property type="entry name" value="Glycoprotein 3-alpha-L-fucosyltransferase A"/>
    <property type="match status" value="1"/>
</dbReference>
<dbReference type="InterPro" id="IPR055270">
    <property type="entry name" value="Glyco_tran_10_C"/>
</dbReference>
<dbReference type="PANTHER" id="PTHR48438">
    <property type="entry name" value="ALPHA-(1,3)-FUCOSYLTRANSFERASE C-RELATED"/>
    <property type="match status" value="1"/>
</dbReference>
<evidence type="ECO:0000256" key="10">
    <source>
        <dbReference type="ARBA" id="ARBA00023136"/>
    </source>
</evidence>
<keyword evidence="11" id="KW-0325">Glycoprotein</keyword>
<reference evidence="15 16" key="1">
    <citation type="submission" date="2022-05" db="EMBL/GenBank/DDBJ databases">
        <title>A multi-omics perspective on studying reproductive biology in Daphnia sinensis.</title>
        <authorList>
            <person name="Jia J."/>
        </authorList>
    </citation>
    <scope>NUCLEOTIDE SEQUENCE [LARGE SCALE GENOMIC DNA]</scope>
    <source>
        <strain evidence="15 16">WSL</strain>
    </source>
</reference>
<evidence type="ECO:0000256" key="6">
    <source>
        <dbReference type="ARBA" id="ARBA00022692"/>
    </source>
</evidence>
<evidence type="ECO:0000256" key="8">
    <source>
        <dbReference type="ARBA" id="ARBA00022989"/>
    </source>
</evidence>
<dbReference type="InterPro" id="IPR038577">
    <property type="entry name" value="GT10-like_C_sf"/>
</dbReference>
<evidence type="ECO:0000256" key="9">
    <source>
        <dbReference type="ARBA" id="ARBA00023034"/>
    </source>
</evidence>
<evidence type="ECO:0000256" key="4">
    <source>
        <dbReference type="ARBA" id="ARBA00022676"/>
    </source>
</evidence>
<keyword evidence="10 12" id="KW-0472">Membrane</keyword>
<evidence type="ECO:0000256" key="1">
    <source>
        <dbReference type="ARBA" id="ARBA00004447"/>
    </source>
</evidence>
<name>A0AAD5PSC5_9CRUS</name>
<keyword evidence="16" id="KW-1185">Reference proteome</keyword>
<sequence>MNRNRLRNSSRFCREGAALSLLSITLTCFLGLFWLNRISHLASDCPNDFNCQKQSVSSFRINFLGNVLGAGINQRNKQLAGNWKTILFWNEAHPGNKTFDIGTGKDIFLKAGCPVWQCETTANRSRLPDETYDAVVFNQRKWDPLDLPAKRSPHQRYIFWSRESPGWRYVNTNSMAEFFNWTMTYRWDSDIIYPYGWITLTDPTIVTKLTDTQGFQQLIAETQLDTVNFATGKTKKVAWFVSNCKSLSARNEYVDRLKTFIDVDIYGRCGTMRCSRTDPELCHEMLERDYKFYLSLENTLCEDYVTEKFFDQMRYHIVPIVFDLHGHHARMAPPHSYINAADYQSVGDLADYLNLLDGNDTLYNEYFWWKKHYVTHDNNEAAKHSMCELCRMIHDPAKPEKIYKDMKNWWDIQATCQTITFSDEYEINNETHAEHTWEAKPMLIRWFG</sequence>
<keyword evidence="9 12" id="KW-0333">Golgi apparatus</keyword>
<dbReference type="Pfam" id="PF00852">
    <property type="entry name" value="Glyco_transf_10"/>
    <property type="match status" value="1"/>
</dbReference>
<dbReference type="PANTHER" id="PTHR48438:SF1">
    <property type="entry name" value="ALPHA-(1,3)-FUCOSYLTRANSFERASE C-RELATED"/>
    <property type="match status" value="1"/>
</dbReference>
<evidence type="ECO:0000256" key="11">
    <source>
        <dbReference type="ARBA" id="ARBA00023180"/>
    </source>
</evidence>
<accession>A0AAD5PSC5</accession>
<comment type="subcellular location">
    <subcellularLocation>
        <location evidence="1 12">Golgi apparatus</location>
        <location evidence="1 12">Golgi stack membrane</location>
        <topology evidence="1 12">Single-pass type II membrane protein</topology>
    </subcellularLocation>
</comment>